<protein>
    <submittedName>
        <fullName evidence="1">Uncharacterized protein</fullName>
    </submittedName>
</protein>
<reference evidence="1 2" key="1">
    <citation type="submission" date="2019-11" db="EMBL/GenBank/DDBJ databases">
        <title>Whole genome sequence of Oryza granulata.</title>
        <authorList>
            <person name="Li W."/>
        </authorList>
    </citation>
    <scope>NUCLEOTIDE SEQUENCE [LARGE SCALE GENOMIC DNA]</scope>
    <source>
        <strain evidence="2">cv. Menghai</strain>
        <tissue evidence="1">Leaf</tissue>
    </source>
</reference>
<name>A0A6G1DNR1_9ORYZ</name>
<sequence length="82" mass="9550">MKHKPELNWEEKARKILGDGDVEEDFSKVPLDEELVLNVILFDGDHEDECFEFVLGHHDEESTRKQGCYELQVKFTWTGVLG</sequence>
<accession>A0A6G1DNR1</accession>
<dbReference type="EMBL" id="SPHZ02000006">
    <property type="protein sequence ID" value="KAF0914140.1"/>
    <property type="molecule type" value="Genomic_DNA"/>
</dbReference>
<keyword evidence="2" id="KW-1185">Reference proteome</keyword>
<gene>
    <name evidence="1" type="ORF">E2562_026527</name>
</gene>
<dbReference type="AlphaFoldDB" id="A0A6G1DNR1"/>
<evidence type="ECO:0000313" key="1">
    <source>
        <dbReference type="EMBL" id="KAF0914140.1"/>
    </source>
</evidence>
<comment type="caution">
    <text evidence="1">The sequence shown here is derived from an EMBL/GenBank/DDBJ whole genome shotgun (WGS) entry which is preliminary data.</text>
</comment>
<proteinExistence type="predicted"/>
<organism evidence="1 2">
    <name type="scientific">Oryza meyeriana var. granulata</name>
    <dbReference type="NCBI Taxonomy" id="110450"/>
    <lineage>
        <taxon>Eukaryota</taxon>
        <taxon>Viridiplantae</taxon>
        <taxon>Streptophyta</taxon>
        <taxon>Embryophyta</taxon>
        <taxon>Tracheophyta</taxon>
        <taxon>Spermatophyta</taxon>
        <taxon>Magnoliopsida</taxon>
        <taxon>Liliopsida</taxon>
        <taxon>Poales</taxon>
        <taxon>Poaceae</taxon>
        <taxon>BOP clade</taxon>
        <taxon>Oryzoideae</taxon>
        <taxon>Oryzeae</taxon>
        <taxon>Oryzinae</taxon>
        <taxon>Oryza</taxon>
        <taxon>Oryza meyeriana</taxon>
    </lineage>
</organism>
<evidence type="ECO:0000313" key="2">
    <source>
        <dbReference type="Proteomes" id="UP000479710"/>
    </source>
</evidence>
<dbReference type="Proteomes" id="UP000479710">
    <property type="component" value="Unassembled WGS sequence"/>
</dbReference>